<evidence type="ECO:0000256" key="3">
    <source>
        <dbReference type="ARBA" id="ARBA00022448"/>
    </source>
</evidence>
<feature type="transmembrane region" description="Helical" evidence="8">
    <location>
        <begin position="72"/>
        <end position="89"/>
    </location>
</feature>
<dbReference type="PANTHER" id="PTHR30472:SF41">
    <property type="entry name" value="TRANSPORT SYSTEM PERMEASE PROTEIN"/>
    <property type="match status" value="1"/>
</dbReference>
<comment type="subcellular location">
    <subcellularLocation>
        <location evidence="1">Cell membrane</location>
        <topology evidence="1">Multi-pass membrane protein</topology>
    </subcellularLocation>
</comment>
<dbReference type="GO" id="GO:0005886">
    <property type="term" value="C:plasma membrane"/>
    <property type="evidence" value="ECO:0007669"/>
    <property type="project" value="UniProtKB-SubCell"/>
</dbReference>
<feature type="transmembrane region" description="Helical" evidence="8">
    <location>
        <begin position="252"/>
        <end position="285"/>
    </location>
</feature>
<evidence type="ECO:0000313" key="10">
    <source>
        <dbReference type="EMBL" id="PSK82094.1"/>
    </source>
</evidence>
<evidence type="ECO:0000256" key="7">
    <source>
        <dbReference type="ARBA" id="ARBA00023136"/>
    </source>
</evidence>
<dbReference type="Gene3D" id="1.10.3470.10">
    <property type="entry name" value="ABC transporter involved in vitamin B12 uptake, BtuC"/>
    <property type="match status" value="1"/>
</dbReference>
<feature type="transmembrane region" description="Helical" evidence="8">
    <location>
        <begin position="101"/>
        <end position="126"/>
    </location>
</feature>
<dbReference type="Pfam" id="PF01032">
    <property type="entry name" value="FecCD"/>
    <property type="match status" value="1"/>
</dbReference>
<feature type="transmembrane region" description="Helical" evidence="8">
    <location>
        <begin position="132"/>
        <end position="155"/>
    </location>
</feature>
<feature type="transmembrane region" description="Helical" evidence="8">
    <location>
        <begin position="20"/>
        <end position="41"/>
    </location>
</feature>
<keyword evidence="6 8" id="KW-1133">Transmembrane helix</keyword>
<feature type="transmembrane region" description="Helical" evidence="8">
    <location>
        <begin position="162"/>
        <end position="184"/>
    </location>
</feature>
<dbReference type="GO" id="GO:0022857">
    <property type="term" value="F:transmembrane transporter activity"/>
    <property type="evidence" value="ECO:0007669"/>
    <property type="project" value="InterPro"/>
</dbReference>
<dbReference type="InterPro" id="IPR037294">
    <property type="entry name" value="ABC_BtuC-like"/>
</dbReference>
<dbReference type="CDD" id="cd06550">
    <property type="entry name" value="TM_ABC_iron-siderophores_like"/>
    <property type="match status" value="1"/>
</dbReference>
<keyword evidence="4" id="KW-1003">Cell membrane</keyword>
<keyword evidence="7 8" id="KW-0472">Membrane</keyword>
<feature type="transmembrane region" description="Helical" evidence="8">
    <location>
        <begin position="213"/>
        <end position="232"/>
    </location>
</feature>
<protein>
    <submittedName>
        <fullName evidence="9">Iron ABC transporter</fullName>
    </submittedName>
    <submittedName>
        <fullName evidence="10">Iron complex transport system permease protein</fullName>
    </submittedName>
</protein>
<dbReference type="AlphaFoldDB" id="A0A2P8CAU5"/>
<organism evidence="10 11">
    <name type="scientific">Prolixibacter denitrificans</name>
    <dbReference type="NCBI Taxonomy" id="1541063"/>
    <lineage>
        <taxon>Bacteria</taxon>
        <taxon>Pseudomonadati</taxon>
        <taxon>Bacteroidota</taxon>
        <taxon>Bacteroidia</taxon>
        <taxon>Marinilabiliales</taxon>
        <taxon>Prolixibacteraceae</taxon>
        <taxon>Prolixibacter</taxon>
    </lineage>
</organism>
<keyword evidence="3" id="KW-0813">Transport</keyword>
<evidence type="ECO:0000256" key="6">
    <source>
        <dbReference type="ARBA" id="ARBA00022989"/>
    </source>
</evidence>
<evidence type="ECO:0000256" key="2">
    <source>
        <dbReference type="ARBA" id="ARBA00007935"/>
    </source>
</evidence>
<evidence type="ECO:0000313" key="9">
    <source>
        <dbReference type="EMBL" id="GET22686.1"/>
    </source>
</evidence>
<dbReference type="InterPro" id="IPR000522">
    <property type="entry name" value="ABC_transptr_permease_BtuC"/>
</dbReference>
<feature type="transmembrane region" description="Helical" evidence="8">
    <location>
        <begin position="325"/>
        <end position="344"/>
    </location>
</feature>
<evidence type="ECO:0000256" key="1">
    <source>
        <dbReference type="ARBA" id="ARBA00004651"/>
    </source>
</evidence>
<dbReference type="Proteomes" id="UP000240621">
    <property type="component" value="Unassembled WGS sequence"/>
</dbReference>
<keyword evidence="5 8" id="KW-0812">Transmembrane</keyword>
<dbReference type="SUPFAM" id="SSF81345">
    <property type="entry name" value="ABC transporter involved in vitamin B12 uptake, BtuC"/>
    <property type="match status" value="1"/>
</dbReference>
<keyword evidence="12" id="KW-1185">Reference proteome</keyword>
<gene>
    <name evidence="10" type="ORF">CLV93_107209</name>
    <name evidence="9" type="ORF">JCM18694_29320</name>
</gene>
<dbReference type="Proteomes" id="UP000396862">
    <property type="component" value="Unassembled WGS sequence"/>
</dbReference>
<evidence type="ECO:0000256" key="5">
    <source>
        <dbReference type="ARBA" id="ARBA00022692"/>
    </source>
</evidence>
<reference evidence="9 12" key="2">
    <citation type="submission" date="2019-10" db="EMBL/GenBank/DDBJ databases">
        <title>Prolixibacter strains distinguished by the presence of nitrate reductase genes were adept at nitrate-dependent anaerobic corrosion of metallic iron and carbon steel.</title>
        <authorList>
            <person name="Iino T."/>
            <person name="Shono N."/>
            <person name="Ito K."/>
            <person name="Nakamura R."/>
            <person name="Sueoka K."/>
            <person name="Harayama S."/>
            <person name="Ohkuma M."/>
        </authorList>
    </citation>
    <scope>NUCLEOTIDE SEQUENCE [LARGE SCALE GENOMIC DNA]</scope>
    <source>
        <strain evidence="9 12">MIC1-1</strain>
    </source>
</reference>
<evidence type="ECO:0000256" key="4">
    <source>
        <dbReference type="ARBA" id="ARBA00022475"/>
    </source>
</evidence>
<sequence length="353" mass="37105">MEQANATKMKRSFRPEGSLFLLAVLVIVFFVLDLFIGSYHISLSNIIKALFAPGQVDSQLVTIVRQFRLPKALTALLAGAALSVAGLQMQTVFRNPLAGPYVLGISSGASLGVALLVLGAGSLFATGAFSVMGAWSVAGAAWIGAAVILMLILAVSARVKDIMTILILGILFSAATSAIVNIMQYFSSESMLKSFVVWTMGSLGSVTNAQLQVLLPGVLLGLFLAIISAKLLDAFLLGEDYARSMGMNVQLARVLIFISTCILAGSITAFCGPIGFIGIAVPHIVRMALKTARHQRLIPGTILLGSATMLFSDIVSQLPGSESTLPINSVTALLGIPVVIWIILRNKTVGALS</sequence>
<dbReference type="PANTHER" id="PTHR30472">
    <property type="entry name" value="FERRIC ENTEROBACTIN TRANSPORT SYSTEM PERMEASE PROTEIN"/>
    <property type="match status" value="1"/>
</dbReference>
<name>A0A2P8CAU5_9BACT</name>
<evidence type="ECO:0000256" key="8">
    <source>
        <dbReference type="SAM" id="Phobius"/>
    </source>
</evidence>
<comment type="caution">
    <text evidence="10">The sequence shown here is derived from an EMBL/GenBank/DDBJ whole genome shotgun (WGS) entry which is preliminary data.</text>
</comment>
<evidence type="ECO:0000313" key="12">
    <source>
        <dbReference type="Proteomes" id="UP000396862"/>
    </source>
</evidence>
<accession>A0A2P8CAU5</accession>
<dbReference type="GO" id="GO:0033214">
    <property type="term" value="P:siderophore-iron import into cell"/>
    <property type="evidence" value="ECO:0007669"/>
    <property type="project" value="TreeGrafter"/>
</dbReference>
<dbReference type="EMBL" id="BLAU01000001">
    <property type="protein sequence ID" value="GET22686.1"/>
    <property type="molecule type" value="Genomic_DNA"/>
</dbReference>
<comment type="similarity">
    <text evidence="2">Belongs to the binding-protein-dependent transport system permease family. FecCD subfamily.</text>
</comment>
<proteinExistence type="inferred from homology"/>
<evidence type="ECO:0000313" key="11">
    <source>
        <dbReference type="Proteomes" id="UP000240621"/>
    </source>
</evidence>
<dbReference type="EMBL" id="PYGC01000007">
    <property type="protein sequence ID" value="PSK82094.1"/>
    <property type="molecule type" value="Genomic_DNA"/>
</dbReference>
<reference evidence="10 11" key="1">
    <citation type="submission" date="2018-03" db="EMBL/GenBank/DDBJ databases">
        <title>Genomic Encyclopedia of Archaeal and Bacterial Type Strains, Phase II (KMG-II): from individual species to whole genera.</title>
        <authorList>
            <person name="Goeker M."/>
        </authorList>
    </citation>
    <scope>NUCLEOTIDE SEQUENCE [LARGE SCALE GENOMIC DNA]</scope>
    <source>
        <strain evidence="10 11">DSM 27267</strain>
    </source>
</reference>